<dbReference type="GO" id="GO:0016020">
    <property type="term" value="C:membrane"/>
    <property type="evidence" value="ECO:0007669"/>
    <property type="project" value="UniProtKB-SubCell"/>
</dbReference>
<dbReference type="Pfam" id="PF07690">
    <property type="entry name" value="MFS_1"/>
    <property type="match status" value="1"/>
</dbReference>
<feature type="transmembrane region" description="Helical" evidence="4">
    <location>
        <begin position="355"/>
        <end position="374"/>
    </location>
</feature>
<dbReference type="AlphaFoldDB" id="A0A6S6W4J9"/>
<feature type="transmembrane region" description="Helical" evidence="4">
    <location>
        <begin position="215"/>
        <end position="235"/>
    </location>
</feature>
<dbReference type="SUPFAM" id="SSF103473">
    <property type="entry name" value="MFS general substrate transporter"/>
    <property type="match status" value="1"/>
</dbReference>
<organism evidence="5 6">
    <name type="scientific">Pyrenophora teres f. teres</name>
    <dbReference type="NCBI Taxonomy" id="97479"/>
    <lineage>
        <taxon>Eukaryota</taxon>
        <taxon>Fungi</taxon>
        <taxon>Dikarya</taxon>
        <taxon>Ascomycota</taxon>
        <taxon>Pezizomycotina</taxon>
        <taxon>Dothideomycetes</taxon>
        <taxon>Pleosporomycetidae</taxon>
        <taxon>Pleosporales</taxon>
        <taxon>Pleosporineae</taxon>
        <taxon>Pleosporaceae</taxon>
        <taxon>Pyrenophora</taxon>
    </lineage>
</organism>
<dbReference type="InterPro" id="IPR011701">
    <property type="entry name" value="MFS"/>
</dbReference>
<gene>
    <name evidence="5" type="ORF">PTTW11_06337</name>
</gene>
<comment type="similarity">
    <text evidence="2">Belongs to the major facilitator superfamily. Monocarboxylate porter (TC 2.A.1.13) family.</text>
</comment>
<dbReference type="Gene3D" id="1.20.1250.20">
    <property type="entry name" value="MFS general substrate transporter like domains"/>
    <property type="match status" value="2"/>
</dbReference>
<feature type="transmembrane region" description="Helical" evidence="4">
    <location>
        <begin position="414"/>
        <end position="432"/>
    </location>
</feature>
<keyword evidence="4" id="KW-0472">Membrane</keyword>
<evidence type="ECO:0000256" key="2">
    <source>
        <dbReference type="ARBA" id="ARBA00006727"/>
    </source>
</evidence>
<dbReference type="GO" id="GO:0022857">
    <property type="term" value="F:transmembrane transporter activity"/>
    <property type="evidence" value="ECO:0007669"/>
    <property type="project" value="InterPro"/>
</dbReference>
<dbReference type="InterPro" id="IPR036259">
    <property type="entry name" value="MFS_trans_sf"/>
</dbReference>
<feature type="transmembrane region" description="Helical" evidence="4">
    <location>
        <begin position="323"/>
        <end position="343"/>
    </location>
</feature>
<dbReference type="InterPro" id="IPR002889">
    <property type="entry name" value="WSC_carb-bd"/>
</dbReference>
<feature type="transmembrane region" description="Helical" evidence="4">
    <location>
        <begin position="380"/>
        <end position="402"/>
    </location>
</feature>
<reference evidence="5" key="1">
    <citation type="submission" date="2021-02" db="EMBL/GenBank/DDBJ databases">
        <authorList>
            <person name="Syme A R."/>
            <person name="Syme A R."/>
            <person name="Moolhuijzen P."/>
        </authorList>
    </citation>
    <scope>NUCLEOTIDE SEQUENCE</scope>
    <source>
        <strain evidence="5">W1-1</strain>
    </source>
</reference>
<keyword evidence="4" id="KW-1133">Transmembrane helix</keyword>
<keyword evidence="4" id="KW-0812">Transmembrane</keyword>
<feature type="transmembrane region" description="Helical" evidence="4">
    <location>
        <begin position="181"/>
        <end position="206"/>
    </location>
</feature>
<name>A0A6S6W4J9_9PLEO</name>
<dbReference type="PANTHER" id="PTHR11360">
    <property type="entry name" value="MONOCARBOXYLATE TRANSPORTER"/>
    <property type="match status" value="1"/>
</dbReference>
<feature type="transmembrane region" description="Helical" evidence="4">
    <location>
        <begin position="155"/>
        <end position="175"/>
    </location>
</feature>
<dbReference type="EMBL" id="HG992981">
    <property type="protein sequence ID" value="CAE7178361.1"/>
    <property type="molecule type" value="Genomic_DNA"/>
</dbReference>
<dbReference type="InterPro" id="IPR050327">
    <property type="entry name" value="Proton-linked_MCT"/>
</dbReference>
<evidence type="ECO:0000313" key="6">
    <source>
        <dbReference type="Proteomes" id="UP000472372"/>
    </source>
</evidence>
<evidence type="ECO:0000256" key="1">
    <source>
        <dbReference type="ARBA" id="ARBA00004141"/>
    </source>
</evidence>
<feature type="region of interest" description="Disordered" evidence="3">
    <location>
        <begin position="1"/>
        <end position="64"/>
    </location>
</feature>
<accession>A0A6S6W4J9</accession>
<dbReference type="PROSITE" id="PS51212">
    <property type="entry name" value="WSC"/>
    <property type="match status" value="1"/>
</dbReference>
<protein>
    <submittedName>
        <fullName evidence="5">MFS 1 multi-domain protein</fullName>
    </submittedName>
</protein>
<sequence length="710" mass="77173">MTARSVDQPVEGKELRTHAVADTRVERDLQQWPSTRDEEIVEATYGPHGASETADHQTEKPPGPALARILSRRSAASYDPGPAPDGGLTAWTQVLCTHLTIFTTFGLFTSFGVYQTYYENTLGIAPSTISWIGSIQVFLLFFLGTFTGRATDAGLFRPVYIAGACFQLVGIFTLAESKSVWQLFLSQGVCLGLANGLQFCPSMALVSTYFVKRRAFALGFTALGSCTGGVVFPVIVQQCLPSLGFPWTIRIIGFIMLLLNAVTISLYRTRLPPRKAGPLVDWVSFSELPYTLYCAGAFFSFWGLYFAFFYIGSYARNVLGATYQQSINLLLVQVCMGFIFRLLPTYYADKIGGLNVLIPFAFICAIMMFAWIGIKSMGTLYVFAVIYGSGSAVIQALWPAVIGGMSRERDLKKAGVRMGMAFTVVSISSFTGPPLAGALIQMNHGSYTYANIWAGMSFFFGGCLLIATRVALVGWNLRVRDTVTPALTTSFPPNAYLGCNQAEANANGTGDRLFDPSTGATFRHSVSVPVTQQTCRTYCSTTAPGAPYLYFGIEFGINCRCGADFFIPKIQVDDSQCNISAAGDVSQAGGGANRMSVWQYVPYPGTSQDTTPSCSRSIDTLPSLDTSTLPQQHAYQLALTQPALTNTISHDIQDTHSHPAITTIFVAITPPFLYLPTSSSLLPIPIPPLYSLYMLIAHIPILFTTSISHI</sequence>
<dbReference type="PANTHER" id="PTHR11360:SF130">
    <property type="entry name" value="MAJOR FACILITATOR SUPERFAMILY (MFS) PROFILE DOMAIN-CONTAINING PROTEIN-RELATED"/>
    <property type="match status" value="1"/>
</dbReference>
<evidence type="ECO:0000256" key="4">
    <source>
        <dbReference type="SAM" id="Phobius"/>
    </source>
</evidence>
<evidence type="ECO:0000313" key="5">
    <source>
        <dbReference type="EMBL" id="CAE7178361.1"/>
    </source>
</evidence>
<evidence type="ECO:0000256" key="3">
    <source>
        <dbReference type="SAM" id="MobiDB-lite"/>
    </source>
</evidence>
<feature type="compositionally biased region" description="Basic and acidic residues" evidence="3">
    <location>
        <begin position="10"/>
        <end position="29"/>
    </location>
</feature>
<feature type="transmembrane region" description="Helical" evidence="4">
    <location>
        <begin position="99"/>
        <end position="118"/>
    </location>
</feature>
<feature type="transmembrane region" description="Helical" evidence="4">
    <location>
        <begin position="124"/>
        <end position="143"/>
    </location>
</feature>
<proteinExistence type="inferred from homology"/>
<feature type="transmembrane region" description="Helical" evidence="4">
    <location>
        <begin position="247"/>
        <end position="267"/>
    </location>
</feature>
<feature type="transmembrane region" description="Helical" evidence="4">
    <location>
        <begin position="452"/>
        <end position="472"/>
    </location>
</feature>
<feature type="transmembrane region" description="Helical" evidence="4">
    <location>
        <begin position="288"/>
        <end position="311"/>
    </location>
</feature>
<comment type="subcellular location">
    <subcellularLocation>
        <location evidence="1">Membrane</location>
        <topology evidence="1">Multi-pass membrane protein</topology>
    </subcellularLocation>
</comment>
<dbReference type="Proteomes" id="UP000472372">
    <property type="component" value="Chromosome 5"/>
</dbReference>